<gene>
    <name evidence="2" type="ORF">CPAR01_08545</name>
</gene>
<organism evidence="2 3">
    <name type="scientific">Colletotrichum paranaense</name>
    <dbReference type="NCBI Taxonomy" id="1914294"/>
    <lineage>
        <taxon>Eukaryota</taxon>
        <taxon>Fungi</taxon>
        <taxon>Dikarya</taxon>
        <taxon>Ascomycota</taxon>
        <taxon>Pezizomycotina</taxon>
        <taxon>Sordariomycetes</taxon>
        <taxon>Hypocreomycetidae</taxon>
        <taxon>Glomerellales</taxon>
        <taxon>Glomerellaceae</taxon>
        <taxon>Colletotrichum</taxon>
        <taxon>Colletotrichum acutatum species complex</taxon>
    </lineage>
</organism>
<dbReference type="EMBL" id="MOPA01000006">
    <property type="protein sequence ID" value="KAK1538432.1"/>
    <property type="molecule type" value="Genomic_DNA"/>
</dbReference>
<feature type="region of interest" description="Disordered" evidence="1">
    <location>
        <begin position="1"/>
        <end position="35"/>
    </location>
</feature>
<evidence type="ECO:0000256" key="1">
    <source>
        <dbReference type="SAM" id="MobiDB-lite"/>
    </source>
</evidence>
<evidence type="ECO:0000313" key="3">
    <source>
        <dbReference type="Proteomes" id="UP001241169"/>
    </source>
</evidence>
<comment type="caution">
    <text evidence="2">The sequence shown here is derived from an EMBL/GenBank/DDBJ whole genome shotgun (WGS) entry which is preliminary data.</text>
</comment>
<dbReference type="Proteomes" id="UP001241169">
    <property type="component" value="Unassembled WGS sequence"/>
</dbReference>
<feature type="region of interest" description="Disordered" evidence="1">
    <location>
        <begin position="51"/>
        <end position="73"/>
    </location>
</feature>
<feature type="compositionally biased region" description="Basic and acidic residues" evidence="1">
    <location>
        <begin position="1"/>
        <end position="10"/>
    </location>
</feature>
<proteinExistence type="predicted"/>
<sequence length="120" mass="13327">MLRKSPEDKTGVNPTLTGASEHTGHRSDLAKQPPFRWKKSGKISMLKRREKQLAARPTRIDMKQGFLSQSQSQLADHPFSTTAAARDDGSVWACHHQKARLTLLSKGYDDVPGAFLSRNG</sequence>
<keyword evidence="3" id="KW-1185">Reference proteome</keyword>
<accession>A0ABQ9SKK7</accession>
<dbReference type="RefSeq" id="XP_060349183.1">
    <property type="nucleotide sequence ID" value="XM_060492813.1"/>
</dbReference>
<name>A0ABQ9SKK7_9PEZI</name>
<protein>
    <submittedName>
        <fullName evidence="2">Uncharacterized protein</fullName>
    </submittedName>
</protein>
<dbReference type="GeneID" id="85376712"/>
<reference evidence="2 3" key="1">
    <citation type="submission" date="2016-10" db="EMBL/GenBank/DDBJ databases">
        <title>The genome sequence of Colletotrichum fioriniae PJ7.</title>
        <authorList>
            <person name="Baroncelli R."/>
        </authorList>
    </citation>
    <scope>NUCLEOTIDE SEQUENCE [LARGE SCALE GENOMIC DNA]</scope>
    <source>
        <strain evidence="2 3">IMI 384185</strain>
    </source>
</reference>
<evidence type="ECO:0000313" key="2">
    <source>
        <dbReference type="EMBL" id="KAK1538432.1"/>
    </source>
</evidence>